<dbReference type="EMBL" id="LAZR01051213">
    <property type="protein sequence ID" value="KKK85641.1"/>
    <property type="molecule type" value="Genomic_DNA"/>
</dbReference>
<accession>A0A0F9BMN6</accession>
<feature type="non-terminal residue" evidence="1">
    <location>
        <position position="1"/>
    </location>
</feature>
<dbReference type="AlphaFoldDB" id="A0A0F9BMN6"/>
<comment type="caution">
    <text evidence="1">The sequence shown here is derived from an EMBL/GenBank/DDBJ whole genome shotgun (WGS) entry which is preliminary data.</text>
</comment>
<name>A0A0F9BMN6_9ZZZZ</name>
<proteinExistence type="predicted"/>
<gene>
    <name evidence="1" type="ORF">LCGC14_2771240</name>
</gene>
<evidence type="ECO:0000313" key="1">
    <source>
        <dbReference type="EMBL" id="KKK85641.1"/>
    </source>
</evidence>
<organism evidence="1">
    <name type="scientific">marine sediment metagenome</name>
    <dbReference type="NCBI Taxonomy" id="412755"/>
    <lineage>
        <taxon>unclassified sequences</taxon>
        <taxon>metagenomes</taxon>
        <taxon>ecological metagenomes</taxon>
    </lineage>
</organism>
<sequence>PEQSKRYNGICPSCGKPLFQVEKQLSAGYAPELRLFQHDPSVGCTFKWYRITTPVSGVNP</sequence>
<reference evidence="1" key="1">
    <citation type="journal article" date="2015" name="Nature">
        <title>Complex archaea that bridge the gap between prokaryotes and eukaryotes.</title>
        <authorList>
            <person name="Spang A."/>
            <person name="Saw J.H."/>
            <person name="Jorgensen S.L."/>
            <person name="Zaremba-Niedzwiedzka K."/>
            <person name="Martijn J."/>
            <person name="Lind A.E."/>
            <person name="van Eijk R."/>
            <person name="Schleper C."/>
            <person name="Guy L."/>
            <person name="Ettema T.J."/>
        </authorList>
    </citation>
    <scope>NUCLEOTIDE SEQUENCE</scope>
</reference>
<protein>
    <submittedName>
        <fullName evidence="1">Uncharacterized protein</fullName>
    </submittedName>
</protein>